<name>A0A368FQ37_ANCCA</name>
<dbReference type="PROSITE" id="PS50041">
    <property type="entry name" value="C_TYPE_LECTIN_2"/>
    <property type="match status" value="1"/>
</dbReference>
<gene>
    <name evidence="2" type="ORF">ANCCAN_21888</name>
</gene>
<dbReference type="EMBL" id="JOJR01001119">
    <property type="protein sequence ID" value="RCN32307.1"/>
    <property type="molecule type" value="Genomic_DNA"/>
</dbReference>
<reference evidence="2 3" key="1">
    <citation type="submission" date="2014-10" db="EMBL/GenBank/DDBJ databases">
        <title>Draft genome of the hookworm Ancylostoma caninum.</title>
        <authorList>
            <person name="Mitreva M."/>
        </authorList>
    </citation>
    <scope>NUCLEOTIDE SEQUENCE [LARGE SCALE GENOMIC DNA]</scope>
    <source>
        <strain evidence="2 3">Baltimore</strain>
    </source>
</reference>
<evidence type="ECO:0000259" key="1">
    <source>
        <dbReference type="PROSITE" id="PS50041"/>
    </source>
</evidence>
<dbReference type="Pfam" id="PF00059">
    <property type="entry name" value="Lectin_C"/>
    <property type="match status" value="1"/>
</dbReference>
<accession>A0A368FQ37</accession>
<evidence type="ECO:0000313" key="3">
    <source>
        <dbReference type="Proteomes" id="UP000252519"/>
    </source>
</evidence>
<comment type="caution">
    <text evidence="2">The sequence shown here is derived from an EMBL/GenBank/DDBJ whole genome shotgun (WGS) entry which is preliminary data.</text>
</comment>
<proteinExistence type="predicted"/>
<dbReference type="SUPFAM" id="SSF56436">
    <property type="entry name" value="C-type lectin-like"/>
    <property type="match status" value="1"/>
</dbReference>
<feature type="non-terminal residue" evidence="2">
    <location>
        <position position="1"/>
    </location>
</feature>
<organism evidence="2 3">
    <name type="scientific">Ancylostoma caninum</name>
    <name type="common">Dog hookworm</name>
    <dbReference type="NCBI Taxonomy" id="29170"/>
    <lineage>
        <taxon>Eukaryota</taxon>
        <taxon>Metazoa</taxon>
        <taxon>Ecdysozoa</taxon>
        <taxon>Nematoda</taxon>
        <taxon>Chromadorea</taxon>
        <taxon>Rhabditida</taxon>
        <taxon>Rhabditina</taxon>
        <taxon>Rhabditomorpha</taxon>
        <taxon>Strongyloidea</taxon>
        <taxon>Ancylostomatidae</taxon>
        <taxon>Ancylostomatinae</taxon>
        <taxon>Ancylostoma</taxon>
    </lineage>
</organism>
<keyword evidence="3" id="KW-1185">Reference proteome</keyword>
<evidence type="ECO:0000313" key="2">
    <source>
        <dbReference type="EMBL" id="RCN32307.1"/>
    </source>
</evidence>
<sequence>RACRLLRGTHAHLVYVNNEDKQQIIEDYGKKKYDLFRWSPPVKYHIGLSYNQSMKTYLWEGGAINAFYNNWDDNYPDLSGGECVRSEAGSDGNLKWRNEDCASVKASTKAMCQAVTCDTDNYCA</sequence>
<feature type="domain" description="C-type lectin" evidence="1">
    <location>
        <begin position="1"/>
        <end position="101"/>
    </location>
</feature>
<dbReference type="Gene3D" id="3.10.100.10">
    <property type="entry name" value="Mannose-Binding Protein A, subunit A"/>
    <property type="match status" value="1"/>
</dbReference>
<dbReference type="CDD" id="cd00037">
    <property type="entry name" value="CLECT"/>
    <property type="match status" value="1"/>
</dbReference>
<dbReference type="InterPro" id="IPR016186">
    <property type="entry name" value="C-type_lectin-like/link_sf"/>
</dbReference>
<dbReference type="Proteomes" id="UP000252519">
    <property type="component" value="Unassembled WGS sequence"/>
</dbReference>
<dbReference type="AlphaFoldDB" id="A0A368FQ37"/>
<dbReference type="OrthoDB" id="5859227at2759"/>
<dbReference type="InterPro" id="IPR016187">
    <property type="entry name" value="CTDL_fold"/>
</dbReference>
<dbReference type="InterPro" id="IPR001304">
    <property type="entry name" value="C-type_lectin-like"/>
</dbReference>
<protein>
    <submittedName>
        <fullName evidence="2">Lectin C-type domain protein</fullName>
    </submittedName>
</protein>